<accession>A0ABQ9X8V2</accession>
<organism evidence="2 3">
    <name type="scientific">Blattamonas nauphoetae</name>
    <dbReference type="NCBI Taxonomy" id="2049346"/>
    <lineage>
        <taxon>Eukaryota</taxon>
        <taxon>Metamonada</taxon>
        <taxon>Preaxostyla</taxon>
        <taxon>Oxymonadida</taxon>
        <taxon>Blattamonas</taxon>
    </lineage>
</organism>
<gene>
    <name evidence="2" type="ORF">BLNAU_18428</name>
</gene>
<evidence type="ECO:0000313" key="3">
    <source>
        <dbReference type="Proteomes" id="UP001281761"/>
    </source>
</evidence>
<feature type="compositionally biased region" description="Polar residues" evidence="1">
    <location>
        <begin position="29"/>
        <end position="48"/>
    </location>
</feature>
<evidence type="ECO:0000313" key="2">
    <source>
        <dbReference type="EMBL" id="KAK2946676.1"/>
    </source>
</evidence>
<keyword evidence="3" id="KW-1185">Reference proteome</keyword>
<sequence length="449" mass="50198">MGHFTDYDTPSLAVLRRLNPTQDRTAISATSMHSVQLPNQTTQPSSPSDALIHMSQMSSPLSMSRCHLGHQQKTVHPLSIQHTTLSLSGDTRSPATEKEDESTKENETTSGRLFVLSSSDITAVTDPLAVQQQRLAPPHLQVIDGSGDEFSGTERKQFVSNHSVKSGKGWEVSEWNRIGASRSQRLTLVDRTDSNDDIIELERSGRERHFQQHSILVNVSVVSTTGQTRTASLQIRTKMTTHELDSPFTPHSHTPSGGSVSPSLSITLNTNTMLLPNTPTPLDCHSTDPDDCSKPIDRDQLDPEVQVSNCSFLASPSDLQDYQRNAIMKRRSVLLSDLCLPLDYNSAHFDNVSGQISHFGRVFFGLDEDSQEFSLINCSLYHTDIGWLENTRLTSTLEQSLIKREKAEEEERLGLDEGKRKHQEVEDKLAEEKVEEERIAERSLKKMRD</sequence>
<feature type="region of interest" description="Disordered" evidence="1">
    <location>
        <begin position="29"/>
        <end position="51"/>
    </location>
</feature>
<dbReference type="EMBL" id="JARBJD010000222">
    <property type="protein sequence ID" value="KAK2946676.1"/>
    <property type="molecule type" value="Genomic_DNA"/>
</dbReference>
<feature type="region of interest" description="Disordered" evidence="1">
    <location>
        <begin position="408"/>
        <end position="432"/>
    </location>
</feature>
<feature type="compositionally biased region" description="Polar residues" evidence="1">
    <location>
        <begin position="80"/>
        <end position="94"/>
    </location>
</feature>
<name>A0ABQ9X8V2_9EUKA</name>
<reference evidence="2 3" key="1">
    <citation type="journal article" date="2022" name="bioRxiv">
        <title>Genomics of Preaxostyla Flagellates Illuminates Evolutionary Transitions and the Path Towards Mitochondrial Loss.</title>
        <authorList>
            <person name="Novak L.V.F."/>
            <person name="Treitli S.C."/>
            <person name="Pyrih J."/>
            <person name="Halakuc P."/>
            <person name="Pipaliya S.V."/>
            <person name="Vacek V."/>
            <person name="Brzon O."/>
            <person name="Soukal P."/>
            <person name="Eme L."/>
            <person name="Dacks J.B."/>
            <person name="Karnkowska A."/>
            <person name="Elias M."/>
            <person name="Hampl V."/>
        </authorList>
    </citation>
    <scope>NUCLEOTIDE SEQUENCE [LARGE SCALE GENOMIC DNA]</scope>
    <source>
        <strain evidence="2">NAU3</strain>
        <tissue evidence="2">Gut</tissue>
    </source>
</reference>
<feature type="region of interest" description="Disordered" evidence="1">
    <location>
        <begin position="69"/>
        <end position="112"/>
    </location>
</feature>
<proteinExistence type="predicted"/>
<evidence type="ECO:0000256" key="1">
    <source>
        <dbReference type="SAM" id="MobiDB-lite"/>
    </source>
</evidence>
<comment type="caution">
    <text evidence="2">The sequence shown here is derived from an EMBL/GenBank/DDBJ whole genome shotgun (WGS) entry which is preliminary data.</text>
</comment>
<dbReference type="Proteomes" id="UP001281761">
    <property type="component" value="Unassembled WGS sequence"/>
</dbReference>
<feature type="compositionally biased region" description="Basic and acidic residues" evidence="1">
    <location>
        <begin position="95"/>
        <end position="107"/>
    </location>
</feature>
<protein>
    <submittedName>
        <fullName evidence="2">Uncharacterized protein</fullName>
    </submittedName>
</protein>